<feature type="transmembrane region" description="Helical" evidence="6">
    <location>
        <begin position="212"/>
        <end position="233"/>
    </location>
</feature>
<protein>
    <submittedName>
        <fullName evidence="8">MFS transporter</fullName>
    </submittedName>
</protein>
<comment type="subcellular location">
    <subcellularLocation>
        <location evidence="1">Cell membrane</location>
        <topology evidence="1">Multi-pass membrane protein</topology>
    </subcellularLocation>
</comment>
<keyword evidence="4 6" id="KW-1133">Transmembrane helix</keyword>
<keyword evidence="5 6" id="KW-0472">Membrane</keyword>
<evidence type="ECO:0000256" key="2">
    <source>
        <dbReference type="ARBA" id="ARBA00022448"/>
    </source>
</evidence>
<dbReference type="InterPro" id="IPR020846">
    <property type="entry name" value="MFS_dom"/>
</dbReference>
<dbReference type="RefSeq" id="WP_094262973.1">
    <property type="nucleotide sequence ID" value="NZ_NOWF01000001.1"/>
</dbReference>
<feature type="domain" description="Major facilitator superfamily (MFS) profile" evidence="7">
    <location>
        <begin position="15"/>
        <end position="398"/>
    </location>
</feature>
<evidence type="ECO:0000256" key="1">
    <source>
        <dbReference type="ARBA" id="ARBA00004651"/>
    </source>
</evidence>
<feature type="transmembrane region" description="Helical" evidence="6">
    <location>
        <begin position="136"/>
        <end position="161"/>
    </location>
</feature>
<dbReference type="Gene3D" id="1.20.1250.20">
    <property type="entry name" value="MFS general substrate transporter like domains"/>
    <property type="match status" value="2"/>
</dbReference>
<feature type="transmembrane region" description="Helical" evidence="6">
    <location>
        <begin position="9"/>
        <end position="28"/>
    </location>
</feature>
<dbReference type="InterPro" id="IPR036259">
    <property type="entry name" value="MFS_trans_sf"/>
</dbReference>
<dbReference type="EMBL" id="NOWF01000001">
    <property type="protein sequence ID" value="OYD09871.1"/>
    <property type="molecule type" value="Genomic_DNA"/>
</dbReference>
<dbReference type="AlphaFoldDB" id="A0A235BC64"/>
<evidence type="ECO:0000256" key="6">
    <source>
        <dbReference type="SAM" id="Phobius"/>
    </source>
</evidence>
<dbReference type="PANTHER" id="PTHR23523:SF2">
    <property type="entry name" value="2-NITROIMIDAZOLE TRANSPORTER"/>
    <property type="match status" value="1"/>
</dbReference>
<name>A0A235BC64_9BACL</name>
<feature type="transmembrane region" description="Helical" evidence="6">
    <location>
        <begin position="253"/>
        <end position="271"/>
    </location>
</feature>
<dbReference type="GO" id="GO:0005886">
    <property type="term" value="C:plasma membrane"/>
    <property type="evidence" value="ECO:0007669"/>
    <property type="project" value="UniProtKB-SubCell"/>
</dbReference>
<evidence type="ECO:0000256" key="4">
    <source>
        <dbReference type="ARBA" id="ARBA00022989"/>
    </source>
</evidence>
<feature type="transmembrane region" description="Helical" evidence="6">
    <location>
        <begin position="350"/>
        <end position="366"/>
    </location>
</feature>
<accession>A0A235BC64</accession>
<feature type="transmembrane region" description="Helical" evidence="6">
    <location>
        <begin position="48"/>
        <end position="71"/>
    </location>
</feature>
<feature type="transmembrane region" description="Helical" evidence="6">
    <location>
        <begin position="283"/>
        <end position="301"/>
    </location>
</feature>
<feature type="transmembrane region" description="Helical" evidence="6">
    <location>
        <begin position="83"/>
        <end position="100"/>
    </location>
</feature>
<sequence>MTVKKGEGLSYAGKTFFILGIVFVAFNLRPALTAVGPLAGSIRRDLGLSHIAVGLLTTLPLIVFGLLSPLAPKVGNRFGNERMIFAGLIALGVGIAIRSLPQASALFVGTVWVGAGIAICNVLLPGVIKQRFPERVGLMTSVYSTAMTLCAALGSGLSIPVAEGLKLGWQGSLGIWGILAGIAAILWLPQLRVPGRSRRLPLREAVSPGRGIWHSSLAWQVTWFMGLQSFAFYTTVAWLPSILHDRGVSVADAGWLLSLTLLVGVPGTFLAPVLADRLPNQRGLAAGISLIYFFGFVGLLIGGSYGMFVVSTVLIGLAQGACVSLSFAFFGLRTTTARQAAELSGMAQSAGYLLAAVGPFLIGWLFDGMHSWTLPLITLSVSCLFMLLTGWGAGRSGQVSIQMDDR</sequence>
<feature type="transmembrane region" description="Helical" evidence="6">
    <location>
        <begin position="307"/>
        <end position="330"/>
    </location>
</feature>
<dbReference type="PANTHER" id="PTHR23523">
    <property type="match status" value="1"/>
</dbReference>
<dbReference type="Proteomes" id="UP000215459">
    <property type="component" value="Unassembled WGS sequence"/>
</dbReference>
<evidence type="ECO:0000256" key="5">
    <source>
        <dbReference type="ARBA" id="ARBA00023136"/>
    </source>
</evidence>
<proteinExistence type="predicted"/>
<feature type="transmembrane region" description="Helical" evidence="6">
    <location>
        <begin position="173"/>
        <end position="191"/>
    </location>
</feature>
<dbReference type="PROSITE" id="PS50850">
    <property type="entry name" value="MFS"/>
    <property type="match status" value="1"/>
</dbReference>
<dbReference type="SUPFAM" id="SSF103473">
    <property type="entry name" value="MFS general substrate transporter"/>
    <property type="match status" value="1"/>
</dbReference>
<evidence type="ECO:0000313" key="8">
    <source>
        <dbReference type="EMBL" id="OYD09871.1"/>
    </source>
</evidence>
<dbReference type="Pfam" id="PF07690">
    <property type="entry name" value="MFS_1"/>
    <property type="match status" value="1"/>
</dbReference>
<reference evidence="8 9" key="1">
    <citation type="submission" date="2017-07" db="EMBL/GenBank/DDBJ databases">
        <title>The genome sequence of Paludifilum halophilum highlights mechanisms for microbial adaptation to high salt environemnts.</title>
        <authorList>
            <person name="Belbahri L."/>
        </authorList>
    </citation>
    <scope>NUCLEOTIDE SEQUENCE [LARGE SCALE GENOMIC DNA]</scope>
    <source>
        <strain evidence="8 9">DSM 102817</strain>
    </source>
</reference>
<gene>
    <name evidence="8" type="ORF">CHM34_02505</name>
</gene>
<evidence type="ECO:0000259" key="7">
    <source>
        <dbReference type="PROSITE" id="PS50850"/>
    </source>
</evidence>
<evidence type="ECO:0000313" key="9">
    <source>
        <dbReference type="Proteomes" id="UP000215459"/>
    </source>
</evidence>
<keyword evidence="9" id="KW-1185">Reference proteome</keyword>
<dbReference type="CDD" id="cd17339">
    <property type="entry name" value="MFS_NIMT_CynX_like"/>
    <property type="match status" value="1"/>
</dbReference>
<feature type="transmembrane region" description="Helical" evidence="6">
    <location>
        <begin position="106"/>
        <end position="124"/>
    </location>
</feature>
<dbReference type="OrthoDB" id="9797740at2"/>
<evidence type="ECO:0000256" key="3">
    <source>
        <dbReference type="ARBA" id="ARBA00022692"/>
    </source>
</evidence>
<organism evidence="8 9">
    <name type="scientific">Paludifilum halophilum</name>
    <dbReference type="NCBI Taxonomy" id="1642702"/>
    <lineage>
        <taxon>Bacteria</taxon>
        <taxon>Bacillati</taxon>
        <taxon>Bacillota</taxon>
        <taxon>Bacilli</taxon>
        <taxon>Bacillales</taxon>
        <taxon>Thermoactinomycetaceae</taxon>
        <taxon>Paludifilum</taxon>
    </lineage>
</organism>
<comment type="caution">
    <text evidence="8">The sequence shown here is derived from an EMBL/GenBank/DDBJ whole genome shotgun (WGS) entry which is preliminary data.</text>
</comment>
<dbReference type="InterPro" id="IPR011701">
    <property type="entry name" value="MFS"/>
</dbReference>
<feature type="transmembrane region" description="Helical" evidence="6">
    <location>
        <begin position="372"/>
        <end position="393"/>
    </location>
</feature>
<dbReference type="InterPro" id="IPR052524">
    <property type="entry name" value="MFS_Cyanate_Porter"/>
</dbReference>
<keyword evidence="3 6" id="KW-0812">Transmembrane</keyword>
<keyword evidence="2" id="KW-0813">Transport</keyword>
<dbReference type="GO" id="GO:0022857">
    <property type="term" value="F:transmembrane transporter activity"/>
    <property type="evidence" value="ECO:0007669"/>
    <property type="project" value="InterPro"/>
</dbReference>